<gene>
    <name evidence="2" type="ORF">MBFIL_12560</name>
</gene>
<reference evidence="2 3" key="1">
    <citation type="submission" date="2016-04" db="EMBL/GenBank/DDBJ databases">
        <title>Genome sequence of Methanobrevibacter filiformis DSM 11501.</title>
        <authorList>
            <person name="Poehlein A."/>
            <person name="Seedorf H."/>
            <person name="Daniel R."/>
        </authorList>
    </citation>
    <scope>NUCLEOTIDE SEQUENCE [LARGE SCALE GENOMIC DNA]</scope>
    <source>
        <strain evidence="2 3">DSM 11501</strain>
    </source>
</reference>
<name>A0A166AH38_9EURY</name>
<comment type="caution">
    <text evidence="2">The sequence shown here is derived from an EMBL/GenBank/DDBJ whole genome shotgun (WGS) entry which is preliminary data.</text>
</comment>
<accession>A0A166AH38</accession>
<sequence>MIYEDEEQEYNESTEEKDTTEDSKEEIAESNEKDDSEYNEEESEDEEEEDSESLPFAKAEVVRLMKQNLDSDKMIRERVKVEMNNFLGDVLKNVCKQLNEYPYTTIEYEMLKESIYPYTNIKRINQEKERILLHLEAIKADCNALSMDVQKTLKLKDVVEEDSDFSDEVFEDADQSQATLD</sequence>
<dbReference type="PATRIC" id="fig|55758.3.peg.1435"/>
<organism evidence="2 3">
    <name type="scientific">Methanobrevibacter filiformis</name>
    <dbReference type="NCBI Taxonomy" id="55758"/>
    <lineage>
        <taxon>Archaea</taxon>
        <taxon>Methanobacteriati</taxon>
        <taxon>Methanobacteriota</taxon>
        <taxon>Methanomada group</taxon>
        <taxon>Methanobacteria</taxon>
        <taxon>Methanobacteriales</taxon>
        <taxon>Methanobacteriaceae</taxon>
        <taxon>Methanobrevibacter</taxon>
    </lineage>
</organism>
<dbReference type="AlphaFoldDB" id="A0A166AH38"/>
<keyword evidence="3" id="KW-1185">Reference proteome</keyword>
<feature type="compositionally biased region" description="Acidic residues" evidence="1">
    <location>
        <begin position="34"/>
        <end position="52"/>
    </location>
</feature>
<protein>
    <submittedName>
        <fullName evidence="2">Uncharacterized protein</fullName>
    </submittedName>
</protein>
<evidence type="ECO:0000313" key="3">
    <source>
        <dbReference type="Proteomes" id="UP000077066"/>
    </source>
</evidence>
<feature type="compositionally biased region" description="Basic and acidic residues" evidence="1">
    <location>
        <begin position="14"/>
        <end position="33"/>
    </location>
</feature>
<feature type="region of interest" description="Disordered" evidence="1">
    <location>
        <begin position="1"/>
        <end position="56"/>
    </location>
</feature>
<evidence type="ECO:0000313" key="2">
    <source>
        <dbReference type="EMBL" id="KZX12024.1"/>
    </source>
</evidence>
<feature type="compositionally biased region" description="Acidic residues" evidence="1">
    <location>
        <begin position="1"/>
        <end position="13"/>
    </location>
</feature>
<evidence type="ECO:0000256" key="1">
    <source>
        <dbReference type="SAM" id="MobiDB-lite"/>
    </source>
</evidence>
<proteinExistence type="predicted"/>
<dbReference type="Proteomes" id="UP000077066">
    <property type="component" value="Unassembled WGS sequence"/>
</dbReference>
<dbReference type="EMBL" id="LWMT01000237">
    <property type="protein sequence ID" value="KZX12024.1"/>
    <property type="molecule type" value="Genomic_DNA"/>
</dbReference>